<dbReference type="EMBL" id="MFFM01000009">
    <property type="protein sequence ID" value="OGF13997.1"/>
    <property type="molecule type" value="Genomic_DNA"/>
</dbReference>
<evidence type="ECO:0008006" key="3">
    <source>
        <dbReference type="Google" id="ProtNLM"/>
    </source>
</evidence>
<protein>
    <recommendedName>
        <fullName evidence="3">Protein L</fullName>
    </recommendedName>
</protein>
<proteinExistence type="predicted"/>
<gene>
    <name evidence="1" type="ORF">A2024_05530</name>
</gene>
<organism evidence="1 2">
    <name type="scientific">Candidatus Edwardsbacteria bacterium GWF2_54_11</name>
    <dbReference type="NCBI Taxonomy" id="1817851"/>
    <lineage>
        <taxon>Bacteria</taxon>
        <taxon>Candidatus Edwardsiibacteriota</taxon>
    </lineage>
</organism>
<dbReference type="Proteomes" id="UP000177230">
    <property type="component" value="Unassembled WGS sequence"/>
</dbReference>
<name>A0A1F5RHH9_9BACT</name>
<evidence type="ECO:0000313" key="1">
    <source>
        <dbReference type="EMBL" id="OGF13997.1"/>
    </source>
</evidence>
<comment type="caution">
    <text evidence="1">The sequence shown here is derived from an EMBL/GenBank/DDBJ whole genome shotgun (WGS) entry which is preliminary data.</text>
</comment>
<evidence type="ECO:0000313" key="2">
    <source>
        <dbReference type="Proteomes" id="UP000177230"/>
    </source>
</evidence>
<accession>A0A1F5RHH9</accession>
<reference evidence="1 2" key="1">
    <citation type="journal article" date="2016" name="Nat. Commun.">
        <title>Thousands of microbial genomes shed light on interconnected biogeochemical processes in an aquifer system.</title>
        <authorList>
            <person name="Anantharaman K."/>
            <person name="Brown C.T."/>
            <person name="Hug L.A."/>
            <person name="Sharon I."/>
            <person name="Castelle C.J."/>
            <person name="Probst A.J."/>
            <person name="Thomas B.C."/>
            <person name="Singh A."/>
            <person name="Wilkins M.J."/>
            <person name="Karaoz U."/>
            <person name="Brodie E.L."/>
            <person name="Williams K.H."/>
            <person name="Hubbard S.S."/>
            <person name="Banfield J.F."/>
        </authorList>
    </citation>
    <scope>NUCLEOTIDE SEQUENCE [LARGE SCALE GENOMIC DNA]</scope>
</reference>
<dbReference type="AlphaFoldDB" id="A0A1F5RHH9"/>
<sequence>MATYKYPDFIRQTYNYVFDIAAGAGSVAQNSGIYRCDGCGCEIVAGYGRSLPPQNHHQHKSGQGDIRWRLIVATA</sequence>